<sequence length="340" mass="37715">MSRKLQVLSLLVVVGLAGLGWWLFQPDTRAAVALPDGTQPDAPAIRPHTDIPVTHFEAALAHAQTLGEAPESLTGTQVDGQLQVTEQGELVITPDLRWVFDYFLSTQGEETLADCQARLARYLNENLPPDAAAEAWRLFQQYLALGDAMMALPPHDGSPAGIREAVRQRNAMQQAYLGPEAAEAFYGLDMAYDRYMADRQSILDDSSLNEAEQQQRLMALQQTLPSQMQSMLEETRAPVLLAEKTEALREQGASEAEIRALREQHFGAAAADRLEALDEARAQWDARYAEYQQQRQSILNSGLAAEDQQAAVLRLQQAYFSEQELHRVQALDRIAQDGSS</sequence>
<keyword evidence="12 16" id="KW-0143">Chaperone</keyword>
<dbReference type="InterPro" id="IPR004961">
    <property type="entry name" value="Lipase_chaperone"/>
</dbReference>
<keyword evidence="18" id="KW-1185">Reference proteome</keyword>
<proteinExistence type="inferred from homology"/>
<evidence type="ECO:0000313" key="17">
    <source>
        <dbReference type="EMBL" id="MQX53568.1"/>
    </source>
</evidence>
<dbReference type="Pfam" id="PF03280">
    <property type="entry name" value="Lipase_chap"/>
    <property type="match status" value="1"/>
</dbReference>
<name>A0A6N7LSX8_9GAMM</name>
<protein>
    <recommendedName>
        <fullName evidence="4 16">Lipase chaperone</fullName>
    </recommendedName>
    <alternativeName>
        <fullName evidence="16">Lipase activator protein</fullName>
    </alternativeName>
    <alternativeName>
        <fullName evidence="15 16">Lipase foldase</fullName>
    </alternativeName>
    <alternativeName>
        <fullName evidence="13 16">Lipase helper protein</fullName>
    </alternativeName>
    <alternativeName>
        <fullName evidence="14 16">Lipase modulator</fullName>
    </alternativeName>
</protein>
<evidence type="ECO:0000313" key="18">
    <source>
        <dbReference type="Proteomes" id="UP000469421"/>
    </source>
</evidence>
<evidence type="ECO:0000256" key="10">
    <source>
        <dbReference type="ARBA" id="ARBA00023098"/>
    </source>
</evidence>
<evidence type="ECO:0000256" key="8">
    <source>
        <dbReference type="ARBA" id="ARBA00022963"/>
    </source>
</evidence>
<evidence type="ECO:0000256" key="6">
    <source>
        <dbReference type="ARBA" id="ARBA00022519"/>
    </source>
</evidence>
<evidence type="ECO:0000256" key="16">
    <source>
        <dbReference type="HAMAP-Rule" id="MF_00790"/>
    </source>
</evidence>
<evidence type="ECO:0000256" key="4">
    <source>
        <dbReference type="ARBA" id="ARBA00019692"/>
    </source>
</evidence>
<keyword evidence="6 16" id="KW-0997">Cell inner membrane</keyword>
<evidence type="ECO:0000256" key="7">
    <source>
        <dbReference type="ARBA" id="ARBA00022692"/>
    </source>
</evidence>
<accession>A0A6N7LSX8</accession>
<comment type="function">
    <text evidence="1 16">May be involved in the folding of the extracellular lipase during its passage through the periplasm.</text>
</comment>
<dbReference type="RefSeq" id="WP_153500946.1">
    <property type="nucleotide sequence ID" value="NZ_WIRE01000001.1"/>
</dbReference>
<evidence type="ECO:0000256" key="9">
    <source>
        <dbReference type="ARBA" id="ARBA00022989"/>
    </source>
</evidence>
<evidence type="ECO:0000256" key="3">
    <source>
        <dbReference type="ARBA" id="ARBA00010358"/>
    </source>
</evidence>
<comment type="subcellular location">
    <subcellularLocation>
        <location evidence="2">Cell inner membrane</location>
        <topology evidence="2">Single-pass membrane protein</topology>
        <orientation evidence="2">Periplasmic side</orientation>
    </subcellularLocation>
</comment>
<dbReference type="HAMAP" id="MF_00790">
    <property type="entry name" value="Lipase_chap"/>
    <property type="match status" value="1"/>
</dbReference>
<reference evidence="17 18" key="1">
    <citation type="submission" date="2019-10" db="EMBL/GenBank/DDBJ databases">
        <title>Alcanivorax sp.PA15-N-34 draft genome sequence.</title>
        <authorList>
            <person name="Liao X."/>
            <person name="Shao Z."/>
        </authorList>
    </citation>
    <scope>NUCLEOTIDE SEQUENCE [LARGE SCALE GENOMIC DNA]</scope>
    <source>
        <strain evidence="17 18">PA15-N-34</strain>
    </source>
</reference>
<dbReference type="GO" id="GO:0016042">
    <property type="term" value="P:lipid catabolic process"/>
    <property type="evidence" value="ECO:0007669"/>
    <property type="project" value="UniProtKB-UniRule"/>
</dbReference>
<dbReference type="AlphaFoldDB" id="A0A6N7LSX8"/>
<evidence type="ECO:0000256" key="15">
    <source>
        <dbReference type="ARBA" id="ARBA00033028"/>
    </source>
</evidence>
<keyword evidence="7 16" id="KW-0812">Transmembrane</keyword>
<evidence type="ECO:0000256" key="13">
    <source>
        <dbReference type="ARBA" id="ARBA00030948"/>
    </source>
</evidence>
<comment type="caution">
    <text evidence="17">The sequence shown here is derived from an EMBL/GenBank/DDBJ whole genome shotgun (WGS) entry which is preliminary data.</text>
</comment>
<feature type="transmembrane region" description="Helical" evidence="16">
    <location>
        <begin position="7"/>
        <end position="24"/>
    </location>
</feature>
<dbReference type="Proteomes" id="UP000469421">
    <property type="component" value="Unassembled WGS sequence"/>
</dbReference>
<keyword evidence="5 16" id="KW-1003">Cell membrane</keyword>
<dbReference type="SUPFAM" id="SSF158855">
    <property type="entry name" value="Lipase chaperone-like"/>
    <property type="match status" value="1"/>
</dbReference>
<comment type="similarity">
    <text evidence="3 16">Belongs to the lipase chaperone family.</text>
</comment>
<keyword evidence="8 16" id="KW-0442">Lipid degradation</keyword>
<dbReference type="EMBL" id="WIRE01000001">
    <property type="protein sequence ID" value="MQX53568.1"/>
    <property type="molecule type" value="Genomic_DNA"/>
</dbReference>
<evidence type="ECO:0000256" key="1">
    <source>
        <dbReference type="ARBA" id="ARBA00003280"/>
    </source>
</evidence>
<keyword evidence="9 16" id="KW-1133">Transmembrane helix</keyword>
<evidence type="ECO:0000256" key="14">
    <source>
        <dbReference type="ARBA" id="ARBA00031542"/>
    </source>
</evidence>
<evidence type="ECO:0000256" key="12">
    <source>
        <dbReference type="ARBA" id="ARBA00023186"/>
    </source>
</evidence>
<keyword evidence="10 16" id="KW-0443">Lipid metabolism</keyword>
<evidence type="ECO:0000256" key="11">
    <source>
        <dbReference type="ARBA" id="ARBA00023136"/>
    </source>
</evidence>
<evidence type="ECO:0000256" key="5">
    <source>
        <dbReference type="ARBA" id="ARBA00022475"/>
    </source>
</evidence>
<evidence type="ECO:0000256" key="2">
    <source>
        <dbReference type="ARBA" id="ARBA00004383"/>
    </source>
</evidence>
<dbReference type="GO" id="GO:0051082">
    <property type="term" value="F:unfolded protein binding"/>
    <property type="evidence" value="ECO:0007669"/>
    <property type="project" value="UniProtKB-UniRule"/>
</dbReference>
<dbReference type="GO" id="GO:0006457">
    <property type="term" value="P:protein folding"/>
    <property type="evidence" value="ECO:0007669"/>
    <property type="project" value="UniProtKB-UniRule"/>
</dbReference>
<organism evidence="17 18">
    <name type="scientific">Alcanivorax sediminis</name>
    <dbReference type="NCBI Taxonomy" id="2663008"/>
    <lineage>
        <taxon>Bacteria</taxon>
        <taxon>Pseudomonadati</taxon>
        <taxon>Pseudomonadota</taxon>
        <taxon>Gammaproteobacteria</taxon>
        <taxon>Oceanospirillales</taxon>
        <taxon>Alcanivoracaceae</taxon>
        <taxon>Alcanivorax</taxon>
    </lineage>
</organism>
<keyword evidence="11 16" id="KW-0472">Membrane</keyword>
<gene>
    <name evidence="16" type="primary">lifO</name>
    <name evidence="17" type="ORF">GFN93_09930</name>
</gene>
<dbReference type="GO" id="GO:0005886">
    <property type="term" value="C:plasma membrane"/>
    <property type="evidence" value="ECO:0007669"/>
    <property type="project" value="UniProtKB-SubCell"/>
</dbReference>